<proteinExistence type="predicted"/>
<dbReference type="AlphaFoldDB" id="A0A8J8SVY1"/>
<dbReference type="Proteomes" id="UP000785679">
    <property type="component" value="Unassembled WGS sequence"/>
</dbReference>
<sequence length="72" mass="8100">MSKLNISINIMGKNISKVALHPDQPKIREEKKLKSSLKKRREGGNTLRLNSSSHLGVDYSQSCFSERVVDDS</sequence>
<comment type="caution">
    <text evidence="2">The sequence shown here is derived from an EMBL/GenBank/DDBJ whole genome shotgun (WGS) entry which is preliminary data.</text>
</comment>
<evidence type="ECO:0000256" key="1">
    <source>
        <dbReference type="SAM" id="MobiDB-lite"/>
    </source>
</evidence>
<reference evidence="2" key="1">
    <citation type="submission" date="2019-06" db="EMBL/GenBank/DDBJ databases">
        <authorList>
            <person name="Zheng W."/>
        </authorList>
    </citation>
    <scope>NUCLEOTIDE SEQUENCE</scope>
    <source>
        <strain evidence="2">QDHG01</strain>
    </source>
</reference>
<organism evidence="2 3">
    <name type="scientific">Halteria grandinella</name>
    <dbReference type="NCBI Taxonomy" id="5974"/>
    <lineage>
        <taxon>Eukaryota</taxon>
        <taxon>Sar</taxon>
        <taxon>Alveolata</taxon>
        <taxon>Ciliophora</taxon>
        <taxon>Intramacronucleata</taxon>
        <taxon>Spirotrichea</taxon>
        <taxon>Stichotrichia</taxon>
        <taxon>Sporadotrichida</taxon>
        <taxon>Halteriidae</taxon>
        <taxon>Halteria</taxon>
    </lineage>
</organism>
<protein>
    <submittedName>
        <fullName evidence="2">Uncharacterized protein</fullName>
    </submittedName>
</protein>
<evidence type="ECO:0000313" key="3">
    <source>
        <dbReference type="Proteomes" id="UP000785679"/>
    </source>
</evidence>
<evidence type="ECO:0000313" key="2">
    <source>
        <dbReference type="EMBL" id="TNV72291.1"/>
    </source>
</evidence>
<dbReference type="EMBL" id="RRYP01023134">
    <property type="protein sequence ID" value="TNV72291.1"/>
    <property type="molecule type" value="Genomic_DNA"/>
</dbReference>
<name>A0A8J8SVY1_HALGN</name>
<feature type="region of interest" description="Disordered" evidence="1">
    <location>
        <begin position="21"/>
        <end position="51"/>
    </location>
</feature>
<gene>
    <name evidence="2" type="ORF">FGO68_gene6040</name>
</gene>
<feature type="compositionally biased region" description="Basic and acidic residues" evidence="1">
    <location>
        <begin position="23"/>
        <end position="33"/>
    </location>
</feature>
<keyword evidence="3" id="KW-1185">Reference proteome</keyword>
<accession>A0A8J8SVY1</accession>